<feature type="chain" id="PRO_5035460056" description="Extracelular serine carboxypeptidase" evidence="6">
    <location>
        <begin position="18"/>
        <end position="548"/>
    </location>
</feature>
<proteinExistence type="inferred from homology"/>
<reference evidence="7" key="1">
    <citation type="journal article" date="2020" name="bioRxiv">
        <title>Whole genome comparisons of ergot fungi reveals the divergence and evolution of species within the genus Claviceps are the result of varying mechanisms driving genome evolution and host range expansion.</title>
        <authorList>
            <person name="Wyka S.A."/>
            <person name="Mondo S.J."/>
            <person name="Liu M."/>
            <person name="Dettman J."/>
            <person name="Nalam V."/>
            <person name="Broders K.D."/>
        </authorList>
    </citation>
    <scope>NUCLEOTIDE SEQUENCE</scope>
    <source>
        <strain evidence="7">CCC 489</strain>
    </source>
</reference>
<keyword evidence="8" id="KW-1185">Reference proteome</keyword>
<gene>
    <name evidence="7" type="ORF">E4U42_003210</name>
</gene>
<name>A0A8K0JCY5_9HYPO</name>
<dbReference type="InterPro" id="IPR029058">
    <property type="entry name" value="AB_hydrolase_fold"/>
</dbReference>
<dbReference type="AlphaFoldDB" id="A0A8K0JCY5"/>
<accession>A0A8K0JCY5</accession>
<dbReference type="Pfam" id="PF05577">
    <property type="entry name" value="Peptidase_S28"/>
    <property type="match status" value="1"/>
</dbReference>
<dbReference type="PANTHER" id="PTHR11010:SF117">
    <property type="entry name" value="SERINE PROTEASE 16"/>
    <property type="match status" value="1"/>
</dbReference>
<evidence type="ECO:0000313" key="7">
    <source>
        <dbReference type="EMBL" id="KAG5930049.1"/>
    </source>
</evidence>
<dbReference type="SUPFAM" id="SSF53474">
    <property type="entry name" value="alpha/beta-Hydrolases"/>
    <property type="match status" value="2"/>
</dbReference>
<evidence type="ECO:0000313" key="8">
    <source>
        <dbReference type="Proteomes" id="UP000811619"/>
    </source>
</evidence>
<dbReference type="PANTHER" id="PTHR11010">
    <property type="entry name" value="PROTEASE S28 PRO-X CARBOXYPEPTIDASE-RELATED"/>
    <property type="match status" value="1"/>
</dbReference>
<sequence length="548" mass="61171">MRNALALVALAVSQVAALTPGGTRLPAFFPGRKMTPGSVASLDTKTNVKEYNMSVPIDHFHNETKYEPHSDGFFNLRYLVDASHYKEGGPVILLHSGEFQADGRLGYLEHGIVSILTKATGGVGAVLEHRYYGTSWPTNDTDTASYRFLTTDQAIADMAYFSKNLRIPGLERYNLKAPATPHILYGGSYAGGVVAIARKLYPDLFWGAISSSGVTGVIDDFWQYNEATRYFAPGDCSPTIQRLVDIIDKQLLSRDQKKEREIKSLFGMQDLWNDEFASVLMNGVPSLQSTDWNPARDTTDFGTFCAVISSDAALFPSTEYLRPRVRSVVEKAGYAHEPMTSRMLNYIAYVKNYIKMGLQDTPCAGNKDLRKCMSPRLAEDDPTHSAGRSWLYQTCTEWGYFVNGASTPKDRLPMASRAVDVEYASYDCKSSFNITARPNVNIINKHGGFNFSYPRVAFIDGKQDPWRAGGPHAIGLPGRVSTPSEPFELIDWGVHHWDESDLSDDAEREPGLPPKQIVDIHRKEVEIVRHWLEEFKALKKGRKNAIEL</sequence>
<keyword evidence="4" id="KW-0378">Hydrolase</keyword>
<evidence type="ECO:0000256" key="6">
    <source>
        <dbReference type="SAM" id="SignalP"/>
    </source>
</evidence>
<evidence type="ECO:0000256" key="2">
    <source>
        <dbReference type="ARBA" id="ARBA00022670"/>
    </source>
</evidence>
<organism evidence="7 8">
    <name type="scientific">Claviceps africana</name>
    <dbReference type="NCBI Taxonomy" id="83212"/>
    <lineage>
        <taxon>Eukaryota</taxon>
        <taxon>Fungi</taxon>
        <taxon>Dikarya</taxon>
        <taxon>Ascomycota</taxon>
        <taxon>Pezizomycotina</taxon>
        <taxon>Sordariomycetes</taxon>
        <taxon>Hypocreomycetidae</taxon>
        <taxon>Hypocreales</taxon>
        <taxon>Clavicipitaceae</taxon>
        <taxon>Claviceps</taxon>
    </lineage>
</organism>
<keyword evidence="2" id="KW-0645">Protease</keyword>
<dbReference type="GO" id="GO:0008239">
    <property type="term" value="F:dipeptidyl-peptidase activity"/>
    <property type="evidence" value="ECO:0007669"/>
    <property type="project" value="TreeGrafter"/>
</dbReference>
<dbReference type="GO" id="GO:0070008">
    <property type="term" value="F:serine-type exopeptidase activity"/>
    <property type="evidence" value="ECO:0007669"/>
    <property type="project" value="InterPro"/>
</dbReference>
<dbReference type="GO" id="GO:0006508">
    <property type="term" value="P:proteolysis"/>
    <property type="evidence" value="ECO:0007669"/>
    <property type="project" value="UniProtKB-KW"/>
</dbReference>
<dbReference type="EMBL" id="SRPY01000026">
    <property type="protein sequence ID" value="KAG5930049.1"/>
    <property type="molecule type" value="Genomic_DNA"/>
</dbReference>
<protein>
    <recommendedName>
        <fullName evidence="9">Extracelular serine carboxypeptidase</fullName>
    </recommendedName>
</protein>
<keyword evidence="5" id="KW-0325">Glycoprotein</keyword>
<dbReference type="Proteomes" id="UP000811619">
    <property type="component" value="Unassembled WGS sequence"/>
</dbReference>
<dbReference type="OrthoDB" id="1735038at2759"/>
<comment type="caution">
    <text evidence="7">The sequence shown here is derived from an EMBL/GenBank/DDBJ whole genome shotgun (WGS) entry which is preliminary data.</text>
</comment>
<evidence type="ECO:0008006" key="9">
    <source>
        <dbReference type="Google" id="ProtNLM"/>
    </source>
</evidence>
<comment type="similarity">
    <text evidence="1">Belongs to the peptidase S28 family.</text>
</comment>
<evidence type="ECO:0000256" key="4">
    <source>
        <dbReference type="ARBA" id="ARBA00022801"/>
    </source>
</evidence>
<dbReference type="InterPro" id="IPR008758">
    <property type="entry name" value="Peptidase_S28"/>
</dbReference>
<evidence type="ECO:0000256" key="1">
    <source>
        <dbReference type="ARBA" id="ARBA00011079"/>
    </source>
</evidence>
<evidence type="ECO:0000256" key="3">
    <source>
        <dbReference type="ARBA" id="ARBA00022729"/>
    </source>
</evidence>
<keyword evidence="3 6" id="KW-0732">Signal</keyword>
<feature type="signal peptide" evidence="6">
    <location>
        <begin position="1"/>
        <end position="17"/>
    </location>
</feature>
<dbReference type="Gene3D" id="3.40.50.1820">
    <property type="entry name" value="alpha/beta hydrolase"/>
    <property type="match status" value="2"/>
</dbReference>
<evidence type="ECO:0000256" key="5">
    <source>
        <dbReference type="ARBA" id="ARBA00023180"/>
    </source>
</evidence>